<dbReference type="Pfam" id="PF21139">
    <property type="entry name" value="BT_MCC_alpha"/>
    <property type="match status" value="1"/>
</dbReference>
<dbReference type="GO" id="GO:0003989">
    <property type="term" value="F:acetyl-CoA carboxylase activity"/>
    <property type="evidence" value="ECO:0007669"/>
    <property type="project" value="UniProtKB-EC"/>
</dbReference>
<dbReference type="PANTHER" id="PTHR18866">
    <property type="entry name" value="CARBOXYLASE:PYRUVATE/ACETYL-COA/PROPIONYL-COA CARBOXYLASE"/>
    <property type="match status" value="1"/>
</dbReference>
<evidence type="ECO:0000256" key="1">
    <source>
        <dbReference type="ARBA" id="ARBA00001953"/>
    </source>
</evidence>
<evidence type="ECO:0000313" key="12">
    <source>
        <dbReference type="Proteomes" id="UP001596915"/>
    </source>
</evidence>
<evidence type="ECO:0000256" key="3">
    <source>
        <dbReference type="ARBA" id="ARBA00022598"/>
    </source>
</evidence>
<dbReference type="InterPro" id="IPR011054">
    <property type="entry name" value="Rudment_hybrid_motif"/>
</dbReference>
<dbReference type="Pfam" id="PF02785">
    <property type="entry name" value="Biotin_carb_C"/>
    <property type="match status" value="1"/>
</dbReference>
<protein>
    <recommendedName>
        <fullName evidence="2">biotin carboxylase</fullName>
        <ecNumber evidence="2">6.3.4.14</ecNumber>
    </recommendedName>
</protein>
<dbReference type="SMART" id="SM00878">
    <property type="entry name" value="Biotin_carb_C"/>
    <property type="match status" value="1"/>
</dbReference>
<sequence length="699" mass="72591">MFDTVLVANRGEIAVRVIRTLRELGVRSVAVFSDADAEARHVREADTAVRIGPAPAAQSYLSVPALLDAARRSGAQAVHPGYGFLAENAGFARACAEAGLVFIGPPASAITLMGDKIRAKETVAAAGVPVVPGSSGSGLTDAQLVDAARAIGMPVLLKPSAGGGGKGMRLVRDEALLGDEIAAARREARSSFGDDTLLVERWIDRPRHIEIQVLADAHGNVVHLGERECSLQRRHQKIIEEAPSVLLDEETRAAMGEAAVQAARSCGYVGAGTVEFIVPGNDPASYYFMEMNTRLQVEHPVTELITGLDLVEWQLRVAAGEQLPYAQQDITLTGHAIEARICAEDPARGFLPSGGTVLALHEPQGNGVRTDSGLATGGEVGSLYDPMLSKVIAYGPDRPTALRRLRAALADTVILGVPTNAGFLRRLLAHPAVVAGDLDTGLVEREASGLVPEGVPEGVYAAAALLRHSTAPAASSTDASGWVDPFSVADGWRLGGAPARTVLDFRLPGRDPVQVSLRSCPAGTELTFGHVGEGAEPPQPVTGACGPLAPLPGGRETARPVEVSGPRLTLELAGVTHTFSHARSPEGVWLGRDGDSWHVQDHDPVEASLAGAGRSGADTLAAPMPGTVTVVKVAVGDEVVAGQSLLVVEAMKMEHVISAPHAGTVTELDVTAGATVAMDQILAVVAPVETSADTPGEQA</sequence>
<dbReference type="InterPro" id="IPR016185">
    <property type="entry name" value="PreATP-grasp_dom_sf"/>
</dbReference>
<proteinExistence type="predicted"/>
<dbReference type="InterPro" id="IPR005481">
    <property type="entry name" value="BC-like_N"/>
</dbReference>
<dbReference type="SUPFAM" id="SSF52440">
    <property type="entry name" value="PreATP-grasp domain"/>
    <property type="match status" value="1"/>
</dbReference>
<evidence type="ECO:0000259" key="9">
    <source>
        <dbReference type="PROSITE" id="PS50975"/>
    </source>
</evidence>
<keyword evidence="12" id="KW-1185">Reference proteome</keyword>
<feature type="domain" description="Biotin carboxylation" evidence="10">
    <location>
        <begin position="1"/>
        <end position="448"/>
    </location>
</feature>
<dbReference type="InterPro" id="IPR005482">
    <property type="entry name" value="Biotin_COase_C"/>
</dbReference>
<dbReference type="Gene3D" id="3.30.470.20">
    <property type="entry name" value="ATP-grasp fold, B domain"/>
    <property type="match status" value="1"/>
</dbReference>
<reference evidence="12" key="1">
    <citation type="journal article" date="2019" name="Int. J. Syst. Evol. Microbiol.">
        <title>The Global Catalogue of Microorganisms (GCM) 10K type strain sequencing project: providing services to taxonomists for standard genome sequencing and annotation.</title>
        <authorList>
            <consortium name="The Broad Institute Genomics Platform"/>
            <consortium name="The Broad Institute Genome Sequencing Center for Infectious Disease"/>
            <person name="Wu L."/>
            <person name="Ma J."/>
        </authorList>
    </citation>
    <scope>NUCLEOTIDE SEQUENCE [LARGE SCALE GENOMIC DNA]</scope>
    <source>
        <strain evidence="12">JCM 12607</strain>
    </source>
</reference>
<dbReference type="InterPro" id="IPR011764">
    <property type="entry name" value="Biotin_carboxylation_dom"/>
</dbReference>
<keyword evidence="6" id="KW-0092">Biotin</keyword>
<dbReference type="PROSITE" id="PS00867">
    <property type="entry name" value="CPSASE_2"/>
    <property type="match status" value="1"/>
</dbReference>
<dbReference type="SUPFAM" id="SSF56059">
    <property type="entry name" value="Glutathione synthetase ATP-binding domain-like"/>
    <property type="match status" value="1"/>
</dbReference>
<dbReference type="Gene3D" id="2.40.50.100">
    <property type="match status" value="1"/>
</dbReference>
<evidence type="ECO:0000256" key="5">
    <source>
        <dbReference type="ARBA" id="ARBA00022840"/>
    </source>
</evidence>
<dbReference type="PROSITE" id="PS00188">
    <property type="entry name" value="BIOTIN"/>
    <property type="match status" value="1"/>
</dbReference>
<name>A0ABW2X0Q3_9ACTN</name>
<dbReference type="PROSITE" id="PS50975">
    <property type="entry name" value="ATP_GRASP"/>
    <property type="match status" value="1"/>
</dbReference>
<dbReference type="Proteomes" id="UP001596915">
    <property type="component" value="Unassembled WGS sequence"/>
</dbReference>
<dbReference type="CDD" id="cd06850">
    <property type="entry name" value="biotinyl_domain"/>
    <property type="match status" value="1"/>
</dbReference>
<organism evidence="11 12">
    <name type="scientific">Streptomyces sanglieri</name>
    <dbReference type="NCBI Taxonomy" id="193460"/>
    <lineage>
        <taxon>Bacteria</taxon>
        <taxon>Bacillati</taxon>
        <taxon>Actinomycetota</taxon>
        <taxon>Actinomycetes</taxon>
        <taxon>Kitasatosporales</taxon>
        <taxon>Streptomycetaceae</taxon>
        <taxon>Streptomyces</taxon>
    </lineage>
</organism>
<dbReference type="Pfam" id="PF00289">
    <property type="entry name" value="Biotin_carb_N"/>
    <property type="match status" value="1"/>
</dbReference>
<evidence type="ECO:0000256" key="4">
    <source>
        <dbReference type="ARBA" id="ARBA00022741"/>
    </source>
</evidence>
<keyword evidence="3 11" id="KW-0436">Ligase</keyword>
<comment type="cofactor">
    <cofactor evidence="1">
        <name>biotin</name>
        <dbReference type="ChEBI" id="CHEBI:57586"/>
    </cofactor>
</comment>
<dbReference type="EC" id="6.3.4.14" evidence="2"/>
<dbReference type="EMBL" id="JBHTGL010000008">
    <property type="protein sequence ID" value="MFD0627138.1"/>
    <property type="molecule type" value="Genomic_DNA"/>
</dbReference>
<dbReference type="InterPro" id="IPR050856">
    <property type="entry name" value="Biotin_carboxylase_complex"/>
</dbReference>
<dbReference type="InterPro" id="IPR000089">
    <property type="entry name" value="Biotin_lipoyl"/>
</dbReference>
<evidence type="ECO:0000259" key="8">
    <source>
        <dbReference type="PROSITE" id="PS50968"/>
    </source>
</evidence>
<dbReference type="PROSITE" id="PS50968">
    <property type="entry name" value="BIOTINYL_LIPOYL"/>
    <property type="match status" value="1"/>
</dbReference>
<dbReference type="Pfam" id="PF02786">
    <property type="entry name" value="CPSase_L_D2"/>
    <property type="match status" value="1"/>
</dbReference>
<keyword evidence="5 7" id="KW-0067">ATP-binding</keyword>
<evidence type="ECO:0000259" key="10">
    <source>
        <dbReference type="PROSITE" id="PS50979"/>
    </source>
</evidence>
<dbReference type="Gene3D" id="3.30.700.40">
    <property type="match status" value="1"/>
</dbReference>
<accession>A0ABW2X0Q3</accession>
<dbReference type="InterPro" id="IPR005479">
    <property type="entry name" value="CPAse_ATP-bd"/>
</dbReference>
<keyword evidence="4 7" id="KW-0547">Nucleotide-binding</keyword>
<dbReference type="NCBIfam" id="NF006367">
    <property type="entry name" value="PRK08591.1"/>
    <property type="match status" value="1"/>
</dbReference>
<evidence type="ECO:0000256" key="7">
    <source>
        <dbReference type="PROSITE-ProRule" id="PRU00409"/>
    </source>
</evidence>
<dbReference type="SUPFAM" id="SSF51246">
    <property type="entry name" value="Rudiment single hybrid motif"/>
    <property type="match status" value="1"/>
</dbReference>
<dbReference type="InterPro" id="IPR048429">
    <property type="entry name" value="MCC_alpha_BT"/>
</dbReference>
<dbReference type="InterPro" id="IPR011053">
    <property type="entry name" value="Single_hybrid_motif"/>
</dbReference>
<evidence type="ECO:0000256" key="6">
    <source>
        <dbReference type="ARBA" id="ARBA00023267"/>
    </source>
</evidence>
<dbReference type="Pfam" id="PF00364">
    <property type="entry name" value="Biotin_lipoyl"/>
    <property type="match status" value="1"/>
</dbReference>
<dbReference type="SUPFAM" id="SSF51230">
    <property type="entry name" value="Single hybrid motif"/>
    <property type="match status" value="1"/>
</dbReference>
<comment type="caution">
    <text evidence="11">The sequence shown here is derived from an EMBL/GenBank/DDBJ whole genome shotgun (WGS) entry which is preliminary data.</text>
</comment>
<gene>
    <name evidence="11" type="ORF">ACFQ2K_35120</name>
</gene>
<dbReference type="InterPro" id="IPR001882">
    <property type="entry name" value="Biotin_BS"/>
</dbReference>
<dbReference type="InterPro" id="IPR011761">
    <property type="entry name" value="ATP-grasp"/>
</dbReference>
<evidence type="ECO:0000313" key="11">
    <source>
        <dbReference type="EMBL" id="MFD0627138.1"/>
    </source>
</evidence>
<dbReference type="PROSITE" id="PS50979">
    <property type="entry name" value="BC"/>
    <property type="match status" value="1"/>
</dbReference>
<feature type="domain" description="Lipoyl-binding" evidence="8">
    <location>
        <begin position="609"/>
        <end position="686"/>
    </location>
</feature>
<evidence type="ECO:0000256" key="2">
    <source>
        <dbReference type="ARBA" id="ARBA00013263"/>
    </source>
</evidence>
<feature type="domain" description="ATP-grasp" evidence="9">
    <location>
        <begin position="120"/>
        <end position="319"/>
    </location>
</feature>
<dbReference type="PANTHER" id="PTHR18866:SF33">
    <property type="entry name" value="METHYLCROTONOYL-COA CARBOXYLASE SUBUNIT ALPHA, MITOCHONDRIAL-RELATED"/>
    <property type="match status" value="1"/>
</dbReference>